<evidence type="ECO:0000256" key="4">
    <source>
        <dbReference type="ARBA" id="ARBA00022502"/>
    </source>
</evidence>
<comment type="subcellular location">
    <subcellularLocation>
        <location evidence="1">Endoplasmic reticulum membrane</location>
        <topology evidence="1">Multi-pass membrane protein</topology>
    </subcellularLocation>
</comment>
<feature type="transmembrane region" description="Helical" evidence="11">
    <location>
        <begin position="422"/>
        <end position="445"/>
    </location>
</feature>
<protein>
    <submittedName>
        <fullName evidence="12">PIGO-like protein</fullName>
    </submittedName>
</protein>
<keyword evidence="7" id="KW-0256">Endoplasmic reticulum</keyword>
<name>A0ABY7DSM7_MYAAR</name>
<keyword evidence="5" id="KW-0808">Transferase</keyword>
<evidence type="ECO:0000256" key="10">
    <source>
        <dbReference type="ARBA" id="ARBA00023180"/>
    </source>
</evidence>
<dbReference type="Pfam" id="PF01663">
    <property type="entry name" value="Phosphodiest"/>
    <property type="match status" value="1"/>
</dbReference>
<evidence type="ECO:0000256" key="11">
    <source>
        <dbReference type="SAM" id="Phobius"/>
    </source>
</evidence>
<feature type="transmembrane region" description="Helical" evidence="11">
    <location>
        <begin position="787"/>
        <end position="810"/>
    </location>
</feature>
<evidence type="ECO:0000256" key="1">
    <source>
        <dbReference type="ARBA" id="ARBA00004477"/>
    </source>
</evidence>
<dbReference type="CDD" id="cd16023">
    <property type="entry name" value="GPI_EPT_3"/>
    <property type="match status" value="1"/>
</dbReference>
<dbReference type="InterPro" id="IPR002591">
    <property type="entry name" value="Phosphodiest/P_Trfase"/>
</dbReference>
<feature type="transmembrane region" description="Helical" evidence="11">
    <location>
        <begin position="961"/>
        <end position="979"/>
    </location>
</feature>
<proteinExistence type="inferred from homology"/>
<evidence type="ECO:0000256" key="5">
    <source>
        <dbReference type="ARBA" id="ARBA00022679"/>
    </source>
</evidence>
<feature type="transmembrane region" description="Helical" evidence="11">
    <location>
        <begin position="898"/>
        <end position="919"/>
    </location>
</feature>
<keyword evidence="6 11" id="KW-0812">Transmembrane</keyword>
<dbReference type="EMBL" id="CP111014">
    <property type="protein sequence ID" value="WAR00712.1"/>
    <property type="molecule type" value="Genomic_DNA"/>
</dbReference>
<dbReference type="SUPFAM" id="SSF53649">
    <property type="entry name" value="Alkaline phosphatase-like"/>
    <property type="match status" value="1"/>
</dbReference>
<feature type="transmembrane region" description="Helical" evidence="11">
    <location>
        <begin position="457"/>
        <end position="477"/>
    </location>
</feature>
<keyword evidence="13" id="KW-1185">Reference proteome</keyword>
<accession>A0ABY7DSM7</accession>
<evidence type="ECO:0000313" key="12">
    <source>
        <dbReference type="EMBL" id="WAR00712.1"/>
    </source>
</evidence>
<feature type="transmembrane region" description="Helical" evidence="11">
    <location>
        <begin position="483"/>
        <end position="504"/>
    </location>
</feature>
<keyword evidence="4" id="KW-0337">GPI-anchor biosynthesis</keyword>
<evidence type="ECO:0000313" key="13">
    <source>
        <dbReference type="Proteomes" id="UP001164746"/>
    </source>
</evidence>
<comment type="pathway">
    <text evidence="2">Glycolipid biosynthesis; glycosylphosphatidylinositol-anchor biosynthesis.</text>
</comment>
<organism evidence="12 13">
    <name type="scientific">Mya arenaria</name>
    <name type="common">Soft-shell clam</name>
    <dbReference type="NCBI Taxonomy" id="6604"/>
    <lineage>
        <taxon>Eukaryota</taxon>
        <taxon>Metazoa</taxon>
        <taxon>Spiralia</taxon>
        <taxon>Lophotrochozoa</taxon>
        <taxon>Mollusca</taxon>
        <taxon>Bivalvia</taxon>
        <taxon>Autobranchia</taxon>
        <taxon>Heteroconchia</taxon>
        <taxon>Euheterodonta</taxon>
        <taxon>Imparidentia</taxon>
        <taxon>Neoheterodontei</taxon>
        <taxon>Myida</taxon>
        <taxon>Myoidea</taxon>
        <taxon>Myidae</taxon>
        <taxon>Mya</taxon>
    </lineage>
</organism>
<keyword evidence="10" id="KW-0325">Glycoprotein</keyword>
<evidence type="ECO:0000256" key="9">
    <source>
        <dbReference type="ARBA" id="ARBA00023136"/>
    </source>
</evidence>
<dbReference type="PANTHER" id="PTHR23071:SF1">
    <property type="entry name" value="GPI ETHANOLAMINE PHOSPHATE TRANSFERASE 3"/>
    <property type="match status" value="1"/>
</dbReference>
<dbReference type="Gene3D" id="3.40.720.10">
    <property type="entry name" value="Alkaline Phosphatase, subunit A"/>
    <property type="match status" value="2"/>
</dbReference>
<feature type="transmembrane region" description="Helical" evidence="11">
    <location>
        <begin position="716"/>
        <end position="739"/>
    </location>
</feature>
<reference evidence="12" key="1">
    <citation type="submission" date="2022-11" db="EMBL/GenBank/DDBJ databases">
        <title>Centuries of genome instability and evolution in soft-shell clam transmissible cancer (bioRxiv).</title>
        <authorList>
            <person name="Hart S.F.M."/>
            <person name="Yonemitsu M.A."/>
            <person name="Giersch R.M."/>
            <person name="Beal B.F."/>
            <person name="Arriagada G."/>
            <person name="Davis B.W."/>
            <person name="Ostrander E.A."/>
            <person name="Goff S.P."/>
            <person name="Metzger M.J."/>
        </authorList>
    </citation>
    <scope>NUCLEOTIDE SEQUENCE</scope>
    <source>
        <strain evidence="12">MELC-2E11</strain>
        <tissue evidence="12">Siphon/mantle</tissue>
    </source>
</reference>
<keyword evidence="8 11" id="KW-1133">Transmembrane helix</keyword>
<evidence type="ECO:0000256" key="3">
    <source>
        <dbReference type="ARBA" id="ARBA00008695"/>
    </source>
</evidence>
<sequence>MIQKSASIVLLLFLFLFLLYLVGGLIFTKGFLLKRDVVGENSTCRVDFARYWDGESHGKEGCWLHRRFNKAVVILIDALRFDFVAPSDAHNKPYLNKLPFVQNLLLKEPKNSRLYRFVADPPTTTLQRLKALTTGSLPTFVDAGSNFASTEISEDNVIDQLVKQGRKLVFLGDDTWQSLFPKQFTRKYPFPSFNVKDLHTVDNGILEHVYTELQNKDWDVLVAHFLGVDHCGHRFGPNHPAMQDKLAQMDDMINADEVDAALLVYSKSTITTATTPQSIYRAVSQVDLVPTLSLLLGVPVPFSNLGSVITDLFSYCSWSRDSHIKEVYHIVEALRVNAQQMNQYMSHYMRMSSDLPAQKLMVLQAKLREAEAKLQRLVTDLFIHNVDNNAHEMLHYLEQEYIQYMHQVREMCRDVWAKFDNASMGLGIIFLVVTVVVNIYIISVVQHLSEDKWPGPTVIVISVSVVFLIFCVLQSFYLESSSVSILGFILGFFDIIALGIIIHVTRTNKDQNETSGSATSINTWISVDNIVSVTLVLINLLSYFSNSFVVFEDSISQFCFQSIVWYLCAKTVVNILKENRHLKDLSKPRTKSVKHQDIRKIVTKSVVPVMLLTATCSYFVRLSANFRNQREEQLTSEPLQNASISGEGNVVGNENRNMQFFLCSACFGLVVYLPQKWLKESGNLNGVSGTVLCARYLVPMAAVSTVLYWALQQTGLAQLVYLSAIISMVMFLITPLCVYMPAQPGPQLAVNNGAQDKDIVGKLFSYMKSSWEEDNQQARGRSEVPRVFGLGTVYTAALIYTGLVLVLVLSLLLGSAFAPSFLTALMAAFMFLELFSIAVRACRDTDLLVLGMLAWSLLMTTYFYGFGHQATIPAIRFEAAFVGFHGDWELRLLPAGMIHSNMFAAEILFTFLAPLLLLWPCTNGLISGHILSRAEGGWQGDFVMYNNPTVFRELLLKLTSYLYLLHGGKMLSSVLAAAVHRRHLMVWKIFAPRFVFQAMASFTVFGASVLSLAVLFRVEKALEQWTEKLK</sequence>
<dbReference type="InterPro" id="IPR039524">
    <property type="entry name" value="PIGO/GPI13"/>
</dbReference>
<feature type="transmembrane region" description="Helical" evidence="11">
    <location>
        <begin position="524"/>
        <end position="543"/>
    </location>
</feature>
<gene>
    <name evidence="12" type="ORF">MAR_025084</name>
</gene>
<evidence type="ECO:0000256" key="8">
    <source>
        <dbReference type="ARBA" id="ARBA00022989"/>
    </source>
</evidence>
<dbReference type="InterPro" id="IPR037675">
    <property type="entry name" value="PIG-O_N"/>
</dbReference>
<evidence type="ECO:0000256" key="7">
    <source>
        <dbReference type="ARBA" id="ARBA00022824"/>
    </source>
</evidence>
<feature type="transmembrane region" description="Helical" evidence="11">
    <location>
        <begin position="555"/>
        <end position="576"/>
    </location>
</feature>
<dbReference type="Proteomes" id="UP001164746">
    <property type="component" value="Chromosome 3"/>
</dbReference>
<evidence type="ECO:0000256" key="2">
    <source>
        <dbReference type="ARBA" id="ARBA00004687"/>
    </source>
</evidence>
<feature type="transmembrane region" description="Helical" evidence="11">
    <location>
        <begin position="847"/>
        <end position="866"/>
    </location>
</feature>
<dbReference type="InterPro" id="IPR017850">
    <property type="entry name" value="Alkaline_phosphatase_core_sf"/>
</dbReference>
<keyword evidence="9 11" id="KW-0472">Membrane</keyword>
<feature type="transmembrane region" description="Helical" evidence="11">
    <location>
        <begin position="686"/>
        <end position="710"/>
    </location>
</feature>
<comment type="similarity">
    <text evidence="3">Belongs to the PIGG/PIGN/PIGO family. PIGO subfamily.</text>
</comment>
<feature type="transmembrane region" description="Helical" evidence="11">
    <location>
        <begin position="816"/>
        <end position="835"/>
    </location>
</feature>
<dbReference type="PANTHER" id="PTHR23071">
    <property type="entry name" value="PHOSPHATIDYLINOSITOL GLYCAN"/>
    <property type="match status" value="1"/>
</dbReference>
<evidence type="ECO:0000256" key="6">
    <source>
        <dbReference type="ARBA" id="ARBA00022692"/>
    </source>
</evidence>
<feature type="transmembrane region" description="Helical" evidence="11">
    <location>
        <begin position="994"/>
        <end position="1016"/>
    </location>
</feature>